<dbReference type="EMBL" id="JAGSMN010000005">
    <property type="protein sequence ID" value="MBR7671536.1"/>
    <property type="molecule type" value="Genomic_DNA"/>
</dbReference>
<reference evidence="2" key="1">
    <citation type="submission" date="2021-04" db="EMBL/GenBank/DDBJ databases">
        <title>Sequencing of actinobacteria type strains.</title>
        <authorList>
            <person name="Nguyen G.-S."/>
            <person name="Wentzel A."/>
        </authorList>
    </citation>
    <scope>NUCLEOTIDE SEQUENCE</scope>
    <source>
        <strain evidence="2">DSM 42095</strain>
    </source>
</reference>
<sequence length="741" mass="80083">MALTYETILNTDLGPLMTASKAWKRMGDRFDTLHGHYRDHVAKAASADAWRGASVIAYKGRGQVTLEEYAGARDEARAVASLLSEAHTELTTQRDRLVDLKEQAERACMLVTSHGHCSIDLMELERRGKKDKADHYREHPARLEADQQAHTDRIAAVVRKIRALDDNYRRALTARPSDGGKGVVDGFDGALHGDAASFNTDEAVRLARKGDDLTDTQLDRLNDVLALQRNNPEFAEKFATRMGAQGTLDFWGAMGPYDRDLSDDRKKLLARTREGLSGTLATATRSDSAAMRRWEREMTEAGPERQGKGRMTDQFGYQVMTDLMREGDYDDGFLHRYGDSLVEFEKSEAEQGRDPAELWTGAVKSNPVDGPVLADTDNAWGNDPMVGLMEGLSHSPGASTDFFSDQETFDYVVGGGEIFPARTWPEATTLTHGEAKGYGSLGHALEAAVTGVPAGGGMGQELHRGPEQVDVMHKVVDAYRSDLDLLDRQKGIGDSLGRMGAAYVDDLNYGLSDEMGTARAEGNDRLLGTDGHGFTSGQSIGFLRQLGSDEEAHRIMSTAQQAYTASRVYGLSCTDDVYRAAELGAQAHGALDEARAERFGHDSKADDEAENKKLTDAATLKKGAAGIVVYGATGALGGVASPAAPVLIPLATGTAGSAVTSGINAAIDADVKASGQDTTNESIKTIEDFDGRAKQNATAAIRQYMEEQQVDGAEQTSRRDALNAAYKRGRDVTDTSNTPER</sequence>
<dbReference type="Proteomes" id="UP000675554">
    <property type="component" value="Unassembled WGS sequence"/>
</dbReference>
<organism evidence="2 3">
    <name type="scientific">Streptomyces daliensis</name>
    <dbReference type="NCBI Taxonomy" id="299421"/>
    <lineage>
        <taxon>Bacteria</taxon>
        <taxon>Bacillati</taxon>
        <taxon>Actinomycetota</taxon>
        <taxon>Actinomycetes</taxon>
        <taxon>Kitasatosporales</taxon>
        <taxon>Streptomycetaceae</taxon>
        <taxon>Streptomyces</taxon>
    </lineage>
</organism>
<feature type="region of interest" description="Disordered" evidence="1">
    <location>
        <begin position="707"/>
        <end position="741"/>
    </location>
</feature>
<evidence type="ECO:0000256" key="1">
    <source>
        <dbReference type="SAM" id="MobiDB-lite"/>
    </source>
</evidence>
<evidence type="ECO:0000313" key="2">
    <source>
        <dbReference type="EMBL" id="MBR7671536.1"/>
    </source>
</evidence>
<evidence type="ECO:0000313" key="3">
    <source>
        <dbReference type="Proteomes" id="UP000675554"/>
    </source>
</evidence>
<proteinExistence type="predicted"/>
<gene>
    <name evidence="2" type="ORF">KDA82_00475</name>
</gene>
<protein>
    <recommendedName>
        <fullName evidence="4">AG2 protein</fullName>
    </recommendedName>
</protein>
<evidence type="ECO:0008006" key="4">
    <source>
        <dbReference type="Google" id="ProtNLM"/>
    </source>
</evidence>
<accession>A0A8T4IGP3</accession>
<name>A0A8T4IGP3_9ACTN</name>
<dbReference type="AlphaFoldDB" id="A0A8T4IGP3"/>
<keyword evidence="3" id="KW-1185">Reference proteome</keyword>
<comment type="caution">
    <text evidence="2">The sequence shown here is derived from an EMBL/GenBank/DDBJ whole genome shotgun (WGS) entry which is preliminary data.</text>
</comment>
<feature type="compositionally biased region" description="Basic and acidic residues" evidence="1">
    <location>
        <begin position="728"/>
        <end position="741"/>
    </location>
</feature>